<keyword evidence="3" id="KW-1185">Reference proteome</keyword>
<dbReference type="GO" id="GO:0016810">
    <property type="term" value="F:hydrolase activity, acting on carbon-nitrogen (but not peptide) bonds"/>
    <property type="evidence" value="ECO:0007669"/>
    <property type="project" value="InterPro"/>
</dbReference>
<dbReference type="Gene3D" id="3.30.110.90">
    <property type="entry name" value="Amidohydrolase"/>
    <property type="match status" value="1"/>
</dbReference>
<dbReference type="SUPFAM" id="SSF51556">
    <property type="entry name" value="Metallo-dependent hydrolases"/>
    <property type="match status" value="1"/>
</dbReference>
<feature type="domain" description="Amidohydrolase-related" evidence="1">
    <location>
        <begin position="89"/>
        <end position="454"/>
    </location>
</feature>
<evidence type="ECO:0000313" key="2">
    <source>
        <dbReference type="EMBL" id="GGD34171.1"/>
    </source>
</evidence>
<evidence type="ECO:0000259" key="1">
    <source>
        <dbReference type="Pfam" id="PF01979"/>
    </source>
</evidence>
<dbReference type="Pfam" id="PF01979">
    <property type="entry name" value="Amidohydro_1"/>
    <property type="match status" value="1"/>
</dbReference>
<dbReference type="Gene3D" id="2.30.40.10">
    <property type="entry name" value="Urease, subunit C, domain 1"/>
    <property type="match status" value="1"/>
</dbReference>
<dbReference type="Gene3D" id="1.20.58.520">
    <property type="entry name" value="Amidohydrolase"/>
    <property type="match status" value="1"/>
</dbReference>
<dbReference type="AlphaFoldDB" id="A0A916Y8F2"/>
<reference evidence="2 3" key="1">
    <citation type="journal article" date="2014" name="Int. J. Syst. Evol. Microbiol.">
        <title>Complete genome sequence of Corynebacterium casei LMG S-19264T (=DSM 44701T), isolated from a smear-ripened cheese.</title>
        <authorList>
            <consortium name="US DOE Joint Genome Institute (JGI-PGF)"/>
            <person name="Walter F."/>
            <person name="Albersmeier A."/>
            <person name="Kalinowski J."/>
            <person name="Ruckert C."/>
        </authorList>
    </citation>
    <scope>NUCLEOTIDE SEQUENCE [LARGE SCALE GENOMIC DNA]</scope>
    <source>
        <strain evidence="2 3">CGMCC 1.15358</strain>
    </source>
</reference>
<dbReference type="SUPFAM" id="SSF51338">
    <property type="entry name" value="Composite domain of metallo-dependent hydrolases"/>
    <property type="match status" value="1"/>
</dbReference>
<comment type="caution">
    <text evidence="2">The sequence shown here is derived from an EMBL/GenBank/DDBJ whole genome shotgun (WGS) entry which is preliminary data.</text>
</comment>
<dbReference type="InterPro" id="IPR006680">
    <property type="entry name" value="Amidohydro-rel"/>
</dbReference>
<dbReference type="PANTHER" id="PTHR43135:SF3">
    <property type="entry name" value="ALPHA-D-RIBOSE 1-METHYLPHOSPHONATE 5-TRIPHOSPHATE DIPHOSPHATASE"/>
    <property type="match status" value="1"/>
</dbReference>
<evidence type="ECO:0000313" key="3">
    <source>
        <dbReference type="Proteomes" id="UP000598997"/>
    </source>
</evidence>
<dbReference type="InterPro" id="IPR032466">
    <property type="entry name" value="Metal_Hydrolase"/>
</dbReference>
<dbReference type="RefSeq" id="WP_066765171.1">
    <property type="nucleotide sequence ID" value="NZ_BMIO01000001.1"/>
</dbReference>
<dbReference type="Gene3D" id="3.40.50.10910">
    <property type="entry name" value="Amidohydrolase"/>
    <property type="match status" value="1"/>
</dbReference>
<dbReference type="EMBL" id="BMIO01000001">
    <property type="protein sequence ID" value="GGD34171.1"/>
    <property type="molecule type" value="Genomic_DNA"/>
</dbReference>
<organism evidence="2 3">
    <name type="scientific">Croceicoccus pelagius</name>
    <dbReference type="NCBI Taxonomy" id="1703341"/>
    <lineage>
        <taxon>Bacteria</taxon>
        <taxon>Pseudomonadati</taxon>
        <taxon>Pseudomonadota</taxon>
        <taxon>Alphaproteobacteria</taxon>
        <taxon>Sphingomonadales</taxon>
        <taxon>Erythrobacteraceae</taxon>
        <taxon>Croceicoccus</taxon>
    </lineage>
</organism>
<protein>
    <submittedName>
        <fullName evidence="2">Amidohydrolase</fullName>
    </submittedName>
</protein>
<name>A0A916Y8F2_9SPHN</name>
<gene>
    <name evidence="2" type="ORF">GCM10010989_05440</name>
</gene>
<dbReference type="Proteomes" id="UP000598997">
    <property type="component" value="Unassembled WGS sequence"/>
</dbReference>
<dbReference type="InterPro" id="IPR011059">
    <property type="entry name" value="Metal-dep_hydrolase_composite"/>
</dbReference>
<accession>A0A916Y8F2</accession>
<dbReference type="PANTHER" id="PTHR43135">
    <property type="entry name" value="ALPHA-D-RIBOSE 1-METHYLPHOSPHONATE 5-TRIPHOSPHATE DIPHOSPHATASE"/>
    <property type="match status" value="1"/>
</dbReference>
<proteinExistence type="predicted"/>
<dbReference type="InterPro" id="IPR051781">
    <property type="entry name" value="Metallo-dep_Hydrolase"/>
</dbReference>
<sequence>MMVKLGRFLAICLSLFSLGLIALVVWPSAPAPLPDRSDSRIVRNVRIVDVLSGKVLPPSSIEIRGGVISEIGPDLSDEGLPVVDGDGAFVIPGLWDMHVHTFQNSPQAHFPLWIANGVTAVRDMMDCPGVEDSLIACHADKRAWNAASAGGRLTAPRIVETASYYLEGEDVTPSQARSRIAEYDTRGLNAIKVYNRLPRASYLAAAQEAERRGLRLVGHLPKEVGLIEAIEAGQTSFEHAHLLPRHCFARADDWREGRLDAMTPMERDRAIVAEYGAARCTSAIETMAQKGVWYVPTLVTREEGMRADEPEFVDDARLAYLDPLSKWAWSDDLSATRSAYAGPEGQEVLTAYFEHARDLSGQAYKGGANLLVGTDTILGGFRYHDEMAHLVRAGLSPTEVLRAATYDAARYVGEEGVAGSIAVGKRADLVLLGANPLTDIANTRSIRAVVQGGRLYDRARLDELLDYARGQAKAPHNWVKLVWGFVRSSVNGDL</sequence>